<dbReference type="PANTHER" id="PTHR30273">
    <property type="entry name" value="PERIPLASMIC SIGNAL SENSOR AND SIGMA FACTOR ACTIVATOR FECR-RELATED"/>
    <property type="match status" value="1"/>
</dbReference>
<dbReference type="InterPro" id="IPR012373">
    <property type="entry name" value="Ferrdict_sens_TM"/>
</dbReference>
<protein>
    <submittedName>
        <fullName evidence="3">FecR domain-containing protein</fullName>
    </submittedName>
</protein>
<reference evidence="3 4" key="1">
    <citation type="submission" date="2020-08" db="EMBL/GenBank/DDBJ databases">
        <title>Pseudomonas sp. nov.</title>
        <authorList>
            <person name="Gieschler S."/>
            <person name="Fiedler G."/>
            <person name="Brinks E."/>
            <person name="Boehnlein C."/>
            <person name="Franz C.M.A.P."/>
            <person name="Kabisch J."/>
        </authorList>
    </citation>
    <scope>NUCLEOTIDE SEQUENCE [LARGE SCALE GENOMIC DNA]</scope>
    <source>
        <strain evidence="3 4">MBT-2</strain>
    </source>
</reference>
<dbReference type="Pfam" id="PF16220">
    <property type="entry name" value="DUF4880"/>
    <property type="match status" value="1"/>
</dbReference>
<comment type="caution">
    <text evidence="3">The sequence shown here is derived from an EMBL/GenBank/DDBJ whole genome shotgun (WGS) entry which is preliminary data.</text>
</comment>
<organism evidence="3 4">
    <name type="scientific">Pseudomonas baltica</name>
    <dbReference type="NCBI Taxonomy" id="2762576"/>
    <lineage>
        <taxon>Bacteria</taxon>
        <taxon>Pseudomonadati</taxon>
        <taxon>Pseudomonadota</taxon>
        <taxon>Gammaproteobacteria</taxon>
        <taxon>Pseudomonadales</taxon>
        <taxon>Pseudomonadaceae</taxon>
        <taxon>Pseudomonas</taxon>
    </lineage>
</organism>
<evidence type="ECO:0000259" key="1">
    <source>
        <dbReference type="Pfam" id="PF04773"/>
    </source>
</evidence>
<accession>A0A7X1G222</accession>
<keyword evidence="4" id="KW-1185">Reference proteome</keyword>
<gene>
    <name evidence="3" type="ORF">H7993_00910</name>
</gene>
<dbReference type="Gene3D" id="2.60.120.1440">
    <property type="match status" value="1"/>
</dbReference>
<sequence>MSTPCTLVSPQILDAAIDWSLKISFNTADAATHDAFQHWLAADARHALAWQRLQGLNEPFARLPASAAMSALNRLPTGRLQRRQLLKLLVLGSGTAAIGCGTQRYAPWQRLLADYSTRTGEFRRWKLPSGTLLELNTDSAVKADLEGVQRVTLLRGEMGVTTAGSGLPLQLTTPHCRVDALHARFEARLFGDHTCLTIAEGTVKLEASAGHAALEMHAGEQWLVSHSTLRRTPGPAPDHGAWRNGMLIVRNLPLAQVLGELSRYRVGYLNWEQRIAALPVSGNFSTLHADQSVALIAGAHGLHVRKITRYWSHVGKAA</sequence>
<dbReference type="InterPro" id="IPR032623">
    <property type="entry name" value="FecR_N"/>
</dbReference>
<dbReference type="PANTHER" id="PTHR30273:SF2">
    <property type="entry name" value="PROTEIN FECR"/>
    <property type="match status" value="1"/>
</dbReference>
<dbReference type="InterPro" id="IPR006860">
    <property type="entry name" value="FecR"/>
</dbReference>
<dbReference type="Pfam" id="PF04773">
    <property type="entry name" value="FecR"/>
    <property type="match status" value="1"/>
</dbReference>
<dbReference type="GO" id="GO:0016989">
    <property type="term" value="F:sigma factor antagonist activity"/>
    <property type="evidence" value="ECO:0007669"/>
    <property type="project" value="TreeGrafter"/>
</dbReference>
<evidence type="ECO:0000313" key="3">
    <source>
        <dbReference type="EMBL" id="MBC2676938.1"/>
    </source>
</evidence>
<evidence type="ECO:0000313" key="4">
    <source>
        <dbReference type="Proteomes" id="UP000546173"/>
    </source>
</evidence>
<dbReference type="Proteomes" id="UP000546173">
    <property type="component" value="Unassembled WGS sequence"/>
</dbReference>
<dbReference type="AlphaFoldDB" id="A0A7X1G222"/>
<proteinExistence type="predicted"/>
<dbReference type="PIRSF" id="PIRSF018266">
    <property type="entry name" value="FecR"/>
    <property type="match status" value="1"/>
</dbReference>
<evidence type="ECO:0000259" key="2">
    <source>
        <dbReference type="Pfam" id="PF16220"/>
    </source>
</evidence>
<dbReference type="EMBL" id="JACMYH010000001">
    <property type="protein sequence ID" value="MBC2676938.1"/>
    <property type="molecule type" value="Genomic_DNA"/>
</dbReference>
<feature type="domain" description="FecR N-terminal" evidence="2">
    <location>
        <begin position="14"/>
        <end position="55"/>
    </location>
</feature>
<feature type="domain" description="FecR protein" evidence="1">
    <location>
        <begin position="114"/>
        <end position="204"/>
    </location>
</feature>
<dbReference type="RefSeq" id="WP_185793120.1">
    <property type="nucleotide sequence ID" value="NZ_JACMYH010000001.1"/>
</dbReference>
<name>A0A7X1G222_9PSED</name>